<feature type="signal peptide" evidence="1">
    <location>
        <begin position="1"/>
        <end position="20"/>
    </location>
</feature>
<proteinExistence type="predicted"/>
<gene>
    <name evidence="2" type="ORF">D3218_11970</name>
</gene>
<feature type="chain" id="PRO_5017280549" evidence="1">
    <location>
        <begin position="21"/>
        <end position="192"/>
    </location>
</feature>
<dbReference type="EMBL" id="QYRN01000006">
    <property type="protein sequence ID" value="RIY00013.1"/>
    <property type="molecule type" value="Genomic_DNA"/>
</dbReference>
<dbReference type="Proteomes" id="UP000265750">
    <property type="component" value="Unassembled WGS sequence"/>
</dbReference>
<sequence>MRTAVLAPALLLVLAGPALAEDLPQRNQIELFGQAEGAGLTGTARKTRAVDARPAREGEVVVTVIPGEGVETTSKPAEPGDWVVRNRCSADKAANPTILVKAARFPERYGAPQGEPDAEGFREFHPSGQEMGFFLVSPETGAFQFVAPWGTPMVAKPGDAIVQIPGDRDDTYRIARAEFDCTYEVLKAPAAK</sequence>
<keyword evidence="3" id="KW-1185">Reference proteome</keyword>
<evidence type="ECO:0000313" key="2">
    <source>
        <dbReference type="EMBL" id="RIY00013.1"/>
    </source>
</evidence>
<organism evidence="2 3">
    <name type="scientific">Aureimonas flava</name>
    <dbReference type="NCBI Taxonomy" id="2320271"/>
    <lineage>
        <taxon>Bacteria</taxon>
        <taxon>Pseudomonadati</taxon>
        <taxon>Pseudomonadota</taxon>
        <taxon>Alphaproteobacteria</taxon>
        <taxon>Hyphomicrobiales</taxon>
        <taxon>Aurantimonadaceae</taxon>
        <taxon>Aureimonas</taxon>
    </lineage>
</organism>
<dbReference type="RefSeq" id="WP_119540324.1">
    <property type="nucleotide sequence ID" value="NZ_QYRN01000006.1"/>
</dbReference>
<keyword evidence="1" id="KW-0732">Signal</keyword>
<dbReference type="AlphaFoldDB" id="A0A3A1WHC3"/>
<dbReference type="OrthoDB" id="823609at2"/>
<accession>A0A3A1WHC3</accession>
<evidence type="ECO:0000313" key="3">
    <source>
        <dbReference type="Proteomes" id="UP000265750"/>
    </source>
</evidence>
<comment type="caution">
    <text evidence="2">The sequence shown here is derived from an EMBL/GenBank/DDBJ whole genome shotgun (WGS) entry which is preliminary data.</text>
</comment>
<name>A0A3A1WHC3_9HYPH</name>
<evidence type="ECO:0000256" key="1">
    <source>
        <dbReference type="SAM" id="SignalP"/>
    </source>
</evidence>
<protein>
    <submittedName>
        <fullName evidence="2">Uncharacterized protein</fullName>
    </submittedName>
</protein>
<reference evidence="3" key="1">
    <citation type="submission" date="2018-09" db="EMBL/GenBank/DDBJ databases">
        <authorList>
            <person name="Tuo L."/>
        </authorList>
    </citation>
    <scope>NUCLEOTIDE SEQUENCE [LARGE SCALE GENOMIC DNA]</scope>
    <source>
        <strain evidence="3">M2BS4Y-1</strain>
    </source>
</reference>